<dbReference type="SMART" id="SM00895">
    <property type="entry name" value="FCD"/>
    <property type="match status" value="1"/>
</dbReference>
<dbReference type="SUPFAM" id="SSF46785">
    <property type="entry name" value="Winged helix' DNA-binding domain"/>
    <property type="match status" value="1"/>
</dbReference>
<protein>
    <submittedName>
        <fullName evidence="5">GntR family transcriptional regulator</fullName>
    </submittedName>
</protein>
<comment type="caution">
    <text evidence="5">The sequence shown here is derived from an EMBL/GenBank/DDBJ whole genome shotgun (WGS) entry which is preliminary data.</text>
</comment>
<dbReference type="InterPro" id="IPR036388">
    <property type="entry name" value="WH-like_DNA-bd_sf"/>
</dbReference>
<evidence type="ECO:0000313" key="5">
    <source>
        <dbReference type="EMBL" id="RYB07975.1"/>
    </source>
</evidence>
<keyword evidence="6" id="KW-1185">Reference proteome</keyword>
<sequence length="220" mass="23205">MALIVKTALADQIIDVLRARIVAGDLAADAPIRQDALAAEFGISKIPLREALARLERDGLVVSERNRGYVVRPLTAAEAYDVFDLRLKIEPDAVAAAATCLGPADVEAGRDALAALGAAAAAHDGRAGALNRAFHMALIRPGGRPVTQQMAERLHTISERYVVRHLAPAGRADRALVEHAALFEAWSRGDAARAGTLSSAHIAATLADLRAEFERAGTAP</sequence>
<evidence type="ECO:0000256" key="1">
    <source>
        <dbReference type="ARBA" id="ARBA00023015"/>
    </source>
</evidence>
<dbReference type="InterPro" id="IPR011711">
    <property type="entry name" value="GntR_C"/>
</dbReference>
<dbReference type="InterPro" id="IPR000524">
    <property type="entry name" value="Tscrpt_reg_HTH_GntR"/>
</dbReference>
<dbReference type="OrthoDB" id="9810548at2"/>
<dbReference type="EMBL" id="QYBC01000001">
    <property type="protein sequence ID" value="RYB07975.1"/>
    <property type="molecule type" value="Genomic_DNA"/>
</dbReference>
<evidence type="ECO:0000259" key="4">
    <source>
        <dbReference type="PROSITE" id="PS50949"/>
    </source>
</evidence>
<dbReference type="Gene3D" id="1.10.10.10">
    <property type="entry name" value="Winged helix-like DNA-binding domain superfamily/Winged helix DNA-binding domain"/>
    <property type="match status" value="1"/>
</dbReference>
<dbReference type="PANTHER" id="PTHR43537:SF24">
    <property type="entry name" value="GLUCONATE OPERON TRANSCRIPTIONAL REPRESSOR"/>
    <property type="match status" value="1"/>
</dbReference>
<dbReference type="InterPro" id="IPR008920">
    <property type="entry name" value="TF_FadR/GntR_C"/>
</dbReference>
<dbReference type="Proteomes" id="UP000289411">
    <property type="component" value="Unassembled WGS sequence"/>
</dbReference>
<keyword evidence="1" id="KW-0805">Transcription regulation</keyword>
<keyword evidence="3" id="KW-0804">Transcription</keyword>
<dbReference type="GO" id="GO:0003677">
    <property type="term" value="F:DNA binding"/>
    <property type="evidence" value="ECO:0007669"/>
    <property type="project" value="UniProtKB-KW"/>
</dbReference>
<proteinExistence type="predicted"/>
<dbReference type="Gene3D" id="1.20.120.530">
    <property type="entry name" value="GntR ligand-binding domain-like"/>
    <property type="match status" value="1"/>
</dbReference>
<organism evidence="5 6">
    <name type="scientific">Lichenibacterium ramalinae</name>
    <dbReference type="NCBI Taxonomy" id="2316527"/>
    <lineage>
        <taxon>Bacteria</taxon>
        <taxon>Pseudomonadati</taxon>
        <taxon>Pseudomonadota</taxon>
        <taxon>Alphaproteobacteria</taxon>
        <taxon>Hyphomicrobiales</taxon>
        <taxon>Lichenihabitantaceae</taxon>
        <taxon>Lichenibacterium</taxon>
    </lineage>
</organism>
<dbReference type="AlphaFoldDB" id="A0A4Q2RI62"/>
<reference evidence="5 6" key="2">
    <citation type="submission" date="2019-02" db="EMBL/GenBank/DDBJ databases">
        <title>'Lichenibacterium ramalinii' gen. nov. sp. nov., 'Lichenibacterium minor' gen. nov. sp. nov.</title>
        <authorList>
            <person name="Pankratov T."/>
        </authorList>
    </citation>
    <scope>NUCLEOTIDE SEQUENCE [LARGE SCALE GENOMIC DNA]</scope>
    <source>
        <strain evidence="5 6">RmlP001</strain>
    </source>
</reference>
<dbReference type="Pfam" id="PF00392">
    <property type="entry name" value="GntR"/>
    <property type="match status" value="1"/>
</dbReference>
<evidence type="ECO:0000256" key="3">
    <source>
        <dbReference type="ARBA" id="ARBA00023163"/>
    </source>
</evidence>
<feature type="domain" description="HTH gntR-type" evidence="4">
    <location>
        <begin position="7"/>
        <end position="74"/>
    </location>
</feature>
<evidence type="ECO:0000313" key="6">
    <source>
        <dbReference type="Proteomes" id="UP000289411"/>
    </source>
</evidence>
<reference evidence="5 6" key="1">
    <citation type="submission" date="2018-09" db="EMBL/GenBank/DDBJ databases">
        <authorList>
            <person name="Grouzdev D.S."/>
            <person name="Krutkina M.S."/>
        </authorList>
    </citation>
    <scope>NUCLEOTIDE SEQUENCE [LARGE SCALE GENOMIC DNA]</scope>
    <source>
        <strain evidence="5 6">RmlP001</strain>
    </source>
</reference>
<dbReference type="CDD" id="cd07377">
    <property type="entry name" value="WHTH_GntR"/>
    <property type="match status" value="1"/>
</dbReference>
<gene>
    <name evidence="5" type="ORF">D3272_01030</name>
</gene>
<dbReference type="InterPro" id="IPR036390">
    <property type="entry name" value="WH_DNA-bd_sf"/>
</dbReference>
<dbReference type="SMART" id="SM00345">
    <property type="entry name" value="HTH_GNTR"/>
    <property type="match status" value="1"/>
</dbReference>
<keyword evidence="2" id="KW-0238">DNA-binding</keyword>
<name>A0A4Q2RI62_9HYPH</name>
<evidence type="ECO:0000256" key="2">
    <source>
        <dbReference type="ARBA" id="ARBA00023125"/>
    </source>
</evidence>
<dbReference type="PROSITE" id="PS50949">
    <property type="entry name" value="HTH_GNTR"/>
    <property type="match status" value="1"/>
</dbReference>
<dbReference type="PANTHER" id="PTHR43537">
    <property type="entry name" value="TRANSCRIPTIONAL REGULATOR, GNTR FAMILY"/>
    <property type="match status" value="1"/>
</dbReference>
<dbReference type="SUPFAM" id="SSF48008">
    <property type="entry name" value="GntR ligand-binding domain-like"/>
    <property type="match status" value="1"/>
</dbReference>
<dbReference type="GO" id="GO:0003700">
    <property type="term" value="F:DNA-binding transcription factor activity"/>
    <property type="evidence" value="ECO:0007669"/>
    <property type="project" value="InterPro"/>
</dbReference>
<dbReference type="Pfam" id="PF07729">
    <property type="entry name" value="FCD"/>
    <property type="match status" value="1"/>
</dbReference>
<accession>A0A4Q2RI62</accession>